<dbReference type="KEGG" id="dbr:Deba_2389"/>
<feature type="binding site" evidence="6">
    <location>
        <begin position="307"/>
        <end position="308"/>
    </location>
    <ligand>
        <name>FAD</name>
        <dbReference type="ChEBI" id="CHEBI:57692"/>
    </ligand>
</feature>
<dbReference type="InterPro" id="IPR014731">
    <property type="entry name" value="ETF_asu_C"/>
</dbReference>
<dbReference type="Gene3D" id="3.40.50.1220">
    <property type="entry name" value="TPP-binding domain"/>
    <property type="match status" value="1"/>
</dbReference>
<dbReference type="RefSeq" id="WP_013259190.1">
    <property type="nucleotide sequence ID" value="NC_014365.1"/>
</dbReference>
<dbReference type="GO" id="GO:0009055">
    <property type="term" value="F:electron transfer activity"/>
    <property type="evidence" value="ECO:0007669"/>
    <property type="project" value="InterPro"/>
</dbReference>
<dbReference type="PROSITE" id="PS51379">
    <property type="entry name" value="4FE4S_FER_2"/>
    <property type="match status" value="2"/>
</dbReference>
<dbReference type="Pfam" id="PF00766">
    <property type="entry name" value="ETF_alpha"/>
    <property type="match status" value="1"/>
</dbReference>
<evidence type="ECO:0000256" key="3">
    <source>
        <dbReference type="ARBA" id="ARBA00022982"/>
    </source>
</evidence>
<dbReference type="InterPro" id="IPR029035">
    <property type="entry name" value="DHS-like_NAD/FAD-binding_dom"/>
</dbReference>
<dbReference type="PROSITE" id="PS00198">
    <property type="entry name" value="4FE4S_FER_1"/>
    <property type="match status" value="2"/>
</dbReference>
<feature type="domain" description="4Fe-4S ferredoxin-type" evidence="7">
    <location>
        <begin position="1"/>
        <end position="30"/>
    </location>
</feature>
<dbReference type="PANTHER" id="PTHR43153">
    <property type="entry name" value="ELECTRON TRANSFER FLAVOPROTEIN ALPHA"/>
    <property type="match status" value="1"/>
</dbReference>
<feature type="binding site" evidence="6">
    <location>
        <begin position="338"/>
        <end position="345"/>
    </location>
    <ligand>
        <name>FAD</name>
        <dbReference type="ChEBI" id="CHEBI:57692"/>
    </ligand>
</feature>
<dbReference type="PANTHER" id="PTHR43153:SF1">
    <property type="entry name" value="ELECTRON TRANSFER FLAVOPROTEIN SUBUNIT ALPHA, MITOCHONDRIAL"/>
    <property type="match status" value="1"/>
</dbReference>
<evidence type="ECO:0000256" key="5">
    <source>
        <dbReference type="ARBA" id="ARBA00023014"/>
    </source>
</evidence>
<feature type="domain" description="4Fe-4S ferredoxin-type" evidence="7">
    <location>
        <begin position="31"/>
        <end position="58"/>
    </location>
</feature>
<keyword evidence="3" id="KW-0249">Electron transport</keyword>
<dbReference type="Gene3D" id="3.40.50.620">
    <property type="entry name" value="HUPs"/>
    <property type="match status" value="1"/>
</dbReference>
<sequence>MALIIDKNLCTGCGSCVDACPFGAMELHDGVAVAGDGCTLCGACVDACPESAIGLDEPAGEQTAQAASGVWVFAEQRQGQAPEVVAELLGQGRKLADELRAELAAVLLGHGVEGLVAPLMSQGADVVYLIDDPRLARFNDDAYADALAALVRDRRPEVLLAGATAIGRSLMPRLATAVATGLTADCTGLAIDRERGLLLQTRPAFGGNIMATIVCPQARPQMATVRPRVMKAAQPDAARRGRLERVTLSSDVGGGSAVLEIVAEIEDQVNLTGAEVIVCGGRGVGSAEGFELVRQLARELGGVVGATRGAVDSGWIGHAHQVGQTGRTVAPRLYIGLGVAGAVQHLVGMQSSDTIVAVNKDPQAAIFQAAHYGVVGDLFEVVPAMIARLRQRRGQDQASAADQKC</sequence>
<dbReference type="InterPro" id="IPR033947">
    <property type="entry name" value="ETF_alpha_N"/>
</dbReference>
<dbReference type="InterPro" id="IPR014730">
    <property type="entry name" value="ETF_a/b_N"/>
</dbReference>
<gene>
    <name evidence="8" type="ordered locus">Deba_2389</name>
</gene>
<dbReference type="GO" id="GO:0050660">
    <property type="term" value="F:flavin adenine dinucleotide binding"/>
    <property type="evidence" value="ECO:0007669"/>
    <property type="project" value="InterPro"/>
</dbReference>
<feature type="binding site" evidence="6">
    <location>
        <position position="282"/>
    </location>
    <ligand>
        <name>FAD</name>
        <dbReference type="ChEBI" id="CHEBI:57692"/>
    </ligand>
</feature>
<keyword evidence="9" id="KW-1185">Reference proteome</keyword>
<dbReference type="CDD" id="cd01715">
    <property type="entry name" value="ETF_alpha"/>
    <property type="match status" value="1"/>
</dbReference>
<dbReference type="InterPro" id="IPR001308">
    <property type="entry name" value="ETF_a/FixB"/>
</dbReference>
<evidence type="ECO:0000313" key="9">
    <source>
        <dbReference type="Proteomes" id="UP000009047"/>
    </source>
</evidence>
<dbReference type="Gene3D" id="3.30.70.20">
    <property type="match status" value="2"/>
</dbReference>
<keyword evidence="4" id="KW-0408">Iron</keyword>
<keyword evidence="6" id="KW-0274">FAD</keyword>
<dbReference type="SMART" id="SM00893">
    <property type="entry name" value="ETF"/>
    <property type="match status" value="1"/>
</dbReference>
<evidence type="ECO:0000256" key="6">
    <source>
        <dbReference type="PIRSR" id="PIRSR000089-1"/>
    </source>
</evidence>
<dbReference type="SUPFAM" id="SSF52467">
    <property type="entry name" value="DHS-like NAD/FAD-binding domain"/>
    <property type="match status" value="1"/>
</dbReference>
<dbReference type="InterPro" id="IPR014729">
    <property type="entry name" value="Rossmann-like_a/b/a_fold"/>
</dbReference>
<evidence type="ECO:0000259" key="7">
    <source>
        <dbReference type="PROSITE" id="PS51379"/>
    </source>
</evidence>
<dbReference type="PIRSF" id="PIRSF000089">
    <property type="entry name" value="Electra_flavoP_a"/>
    <property type="match status" value="1"/>
</dbReference>
<dbReference type="SUPFAM" id="SSF54862">
    <property type="entry name" value="4Fe-4S ferredoxins"/>
    <property type="match status" value="1"/>
</dbReference>
<dbReference type="AlphaFoldDB" id="E1QJK8"/>
<dbReference type="Proteomes" id="UP000009047">
    <property type="component" value="Chromosome"/>
</dbReference>
<protein>
    <submittedName>
        <fullName evidence="8">Electron transfer flavoprotein alpha/beta-subunit</fullName>
    </submittedName>
</protein>
<keyword evidence="2" id="KW-0479">Metal-binding</keyword>
<dbReference type="InterPro" id="IPR017896">
    <property type="entry name" value="4Fe4S_Fe-S-bd"/>
</dbReference>
<dbReference type="Pfam" id="PF01012">
    <property type="entry name" value="ETF"/>
    <property type="match status" value="1"/>
</dbReference>
<dbReference type="EMBL" id="CP002085">
    <property type="protein sequence ID" value="ADK85751.1"/>
    <property type="molecule type" value="Genomic_DNA"/>
</dbReference>
<evidence type="ECO:0000256" key="4">
    <source>
        <dbReference type="ARBA" id="ARBA00023004"/>
    </source>
</evidence>
<dbReference type="SUPFAM" id="SSF52402">
    <property type="entry name" value="Adenine nucleotide alpha hydrolases-like"/>
    <property type="match status" value="1"/>
</dbReference>
<dbReference type="InterPro" id="IPR017900">
    <property type="entry name" value="4Fe4S_Fe_S_CS"/>
</dbReference>
<organism evidence="8 9">
    <name type="scientific">Desulfarculus baarsii (strain ATCC 33931 / DSM 2075 / LMG 7858 / VKM B-1802 / 2st14)</name>
    <dbReference type="NCBI Taxonomy" id="644282"/>
    <lineage>
        <taxon>Bacteria</taxon>
        <taxon>Pseudomonadati</taxon>
        <taxon>Thermodesulfobacteriota</taxon>
        <taxon>Desulfarculia</taxon>
        <taxon>Desulfarculales</taxon>
        <taxon>Desulfarculaceae</taxon>
        <taxon>Desulfarculus</taxon>
    </lineage>
</organism>
<feature type="binding site" evidence="6">
    <location>
        <begin position="321"/>
        <end position="325"/>
    </location>
    <ligand>
        <name>FAD</name>
        <dbReference type="ChEBI" id="CHEBI:57692"/>
    </ligand>
</feature>
<evidence type="ECO:0000313" key="8">
    <source>
        <dbReference type="EMBL" id="ADK85751.1"/>
    </source>
</evidence>
<dbReference type="eggNOG" id="COG2025">
    <property type="taxonomic scope" value="Bacteria"/>
</dbReference>
<comment type="similarity">
    <text evidence="1">Belongs to the ETF alpha-subunit/FixB family.</text>
</comment>
<dbReference type="STRING" id="644282.Deba_2389"/>
<accession>E1QJK8</accession>
<comment type="cofactor">
    <cofactor evidence="6">
        <name>FAD</name>
        <dbReference type="ChEBI" id="CHEBI:57692"/>
    </cofactor>
    <text evidence="6">Binds 1 FAD per dimer.</text>
</comment>
<evidence type="ECO:0000256" key="1">
    <source>
        <dbReference type="ARBA" id="ARBA00005817"/>
    </source>
</evidence>
<keyword evidence="6" id="KW-0285">Flavoprotein</keyword>
<evidence type="ECO:0000256" key="2">
    <source>
        <dbReference type="ARBA" id="ARBA00022723"/>
    </source>
</evidence>
<name>E1QJK8_DESB2</name>
<dbReference type="HOGENOM" id="CLU_034178_1_1_7"/>
<keyword evidence="3" id="KW-0813">Transport</keyword>
<proteinExistence type="inferred from homology"/>
<feature type="binding site" evidence="6">
    <location>
        <position position="359"/>
    </location>
    <ligand>
        <name>FAD</name>
        <dbReference type="ChEBI" id="CHEBI:57692"/>
    </ligand>
</feature>
<reference evidence="8 9" key="1">
    <citation type="journal article" date="2010" name="Stand. Genomic Sci.">
        <title>Complete genome sequence of Desulfarculus baarsii type strain (2st14).</title>
        <authorList>
            <person name="Sun H."/>
            <person name="Spring S."/>
            <person name="Lapidus A."/>
            <person name="Davenport K."/>
            <person name="Del Rio T.G."/>
            <person name="Tice H."/>
            <person name="Nolan M."/>
            <person name="Copeland A."/>
            <person name="Cheng J.F."/>
            <person name="Lucas S."/>
            <person name="Tapia R."/>
            <person name="Goodwin L."/>
            <person name="Pitluck S."/>
            <person name="Ivanova N."/>
            <person name="Pagani I."/>
            <person name="Mavromatis K."/>
            <person name="Ovchinnikova G."/>
            <person name="Pati A."/>
            <person name="Chen A."/>
            <person name="Palaniappan K."/>
            <person name="Hauser L."/>
            <person name="Chang Y.J."/>
            <person name="Jeffries C.D."/>
            <person name="Detter J.C."/>
            <person name="Han C."/>
            <person name="Rohde M."/>
            <person name="Brambilla E."/>
            <person name="Goker M."/>
            <person name="Woyke T."/>
            <person name="Bristow J."/>
            <person name="Eisen J.A."/>
            <person name="Markowitz V."/>
            <person name="Hugenholtz P."/>
            <person name="Kyrpides N.C."/>
            <person name="Klenk H.P."/>
            <person name="Land M."/>
        </authorList>
    </citation>
    <scope>NUCLEOTIDE SEQUENCE [LARGE SCALE GENOMIC DNA]</scope>
    <source>
        <strain evidence="9">ATCC 33931 / DSM 2075 / LMG 7858 / VKM B-1802 / 2st14</strain>
    </source>
</reference>
<dbReference type="GO" id="GO:0033539">
    <property type="term" value="P:fatty acid beta-oxidation using acyl-CoA dehydrogenase"/>
    <property type="evidence" value="ECO:0007669"/>
    <property type="project" value="TreeGrafter"/>
</dbReference>
<keyword evidence="5" id="KW-0411">Iron-sulfur</keyword>
<dbReference type="OrthoDB" id="9770286at2"/>
<dbReference type="GO" id="GO:0046872">
    <property type="term" value="F:metal ion binding"/>
    <property type="evidence" value="ECO:0007669"/>
    <property type="project" value="UniProtKB-KW"/>
</dbReference>
<dbReference type="Pfam" id="PF13237">
    <property type="entry name" value="Fer4_10"/>
    <property type="match status" value="1"/>
</dbReference>
<dbReference type="GO" id="GO:0051536">
    <property type="term" value="F:iron-sulfur cluster binding"/>
    <property type="evidence" value="ECO:0007669"/>
    <property type="project" value="UniProtKB-KW"/>
</dbReference>